<dbReference type="InterPro" id="IPR001509">
    <property type="entry name" value="Epimerase_deHydtase"/>
</dbReference>
<evidence type="ECO:0000259" key="3">
    <source>
        <dbReference type="Pfam" id="PF01370"/>
    </source>
</evidence>
<evidence type="ECO:0000256" key="1">
    <source>
        <dbReference type="ARBA" id="ARBA00005125"/>
    </source>
</evidence>
<sequence>MKIIVLGGDGFCGWPTALHLSARGHDVIIVDNLSRRKIDVELEVSSLTPIRPLGERVRAWHELTNHTIRVENFTVGEHYHRLLTLLRDEKPDAVIHFAEQRAAPYSMKSSWHKRYTVSNNLNATNDVLAAIVESGQDIHLVHLGTMGVYGYGTAGMKIPEGYLNVVVETENGPHTQEILYPANPGSIYHMTKTQDQLFFFYYNKNDRVRITDLHQGIVWGTQTEETRLDDRLINRFDYDGDYGTVLNRFLMQAAIGYPLTVHGTGGQTRAFIHIQDTCRCIELALMNPPAKGDRVSILNQMTETHRVRDLAQMIADQTGVEVAFLKNPRNEADENDLHVANDRFLGLGLEPIKLADGLLAEVQEIARKYADRCDREKIPCVSQWRTA</sequence>
<evidence type="ECO:0000313" key="5">
    <source>
        <dbReference type="Proteomes" id="UP001595557"/>
    </source>
</evidence>
<comment type="caution">
    <text evidence="4">The sequence shown here is derived from an EMBL/GenBank/DDBJ whole genome shotgun (WGS) entry which is preliminary data.</text>
</comment>
<gene>
    <name evidence="4" type="ORF">ACFOD7_14625</name>
</gene>
<comment type="pathway">
    <text evidence="1">Bacterial outer membrane biogenesis; LPS O-antigen biosynthesis.</text>
</comment>
<keyword evidence="5" id="KW-1185">Reference proteome</keyword>
<name>A0ABV7IFU4_9RHOB</name>
<proteinExistence type="inferred from homology"/>
<protein>
    <submittedName>
        <fullName evidence="4">NAD-dependent epimerase/dehydratase family protein</fullName>
    </submittedName>
</protein>
<dbReference type="RefSeq" id="WP_207464606.1">
    <property type="nucleotide sequence ID" value="NZ_JAFNAW010000001.1"/>
</dbReference>
<evidence type="ECO:0000256" key="2">
    <source>
        <dbReference type="ARBA" id="ARBA00007637"/>
    </source>
</evidence>
<dbReference type="SUPFAM" id="SSF51735">
    <property type="entry name" value="NAD(P)-binding Rossmann-fold domains"/>
    <property type="match status" value="1"/>
</dbReference>
<dbReference type="PANTHER" id="PTHR43000">
    <property type="entry name" value="DTDP-D-GLUCOSE 4,6-DEHYDRATASE-RELATED"/>
    <property type="match status" value="1"/>
</dbReference>
<organism evidence="4 5">
    <name type="scientific">Paracoccus fontiphilus</name>
    <dbReference type="NCBI Taxonomy" id="1815556"/>
    <lineage>
        <taxon>Bacteria</taxon>
        <taxon>Pseudomonadati</taxon>
        <taxon>Pseudomonadota</taxon>
        <taxon>Alphaproteobacteria</taxon>
        <taxon>Rhodobacterales</taxon>
        <taxon>Paracoccaceae</taxon>
        <taxon>Paracoccus</taxon>
    </lineage>
</organism>
<reference evidence="5" key="1">
    <citation type="journal article" date="2019" name="Int. J. Syst. Evol. Microbiol.">
        <title>The Global Catalogue of Microorganisms (GCM) 10K type strain sequencing project: providing services to taxonomists for standard genome sequencing and annotation.</title>
        <authorList>
            <consortium name="The Broad Institute Genomics Platform"/>
            <consortium name="The Broad Institute Genome Sequencing Center for Infectious Disease"/>
            <person name="Wu L."/>
            <person name="Ma J."/>
        </authorList>
    </citation>
    <scope>NUCLEOTIDE SEQUENCE [LARGE SCALE GENOMIC DNA]</scope>
    <source>
        <strain evidence="5">KCTC 52239</strain>
    </source>
</reference>
<comment type="similarity">
    <text evidence="2">Belongs to the NAD(P)-dependent epimerase/dehydratase family.</text>
</comment>
<evidence type="ECO:0000313" key="4">
    <source>
        <dbReference type="EMBL" id="MFC3169284.1"/>
    </source>
</evidence>
<accession>A0ABV7IFU4</accession>
<dbReference type="EMBL" id="JBHRTE010000059">
    <property type="protein sequence ID" value="MFC3169284.1"/>
    <property type="molecule type" value="Genomic_DNA"/>
</dbReference>
<dbReference type="Gene3D" id="3.40.50.720">
    <property type="entry name" value="NAD(P)-binding Rossmann-like Domain"/>
    <property type="match status" value="1"/>
</dbReference>
<feature type="domain" description="NAD-dependent epimerase/dehydratase" evidence="3">
    <location>
        <begin position="3"/>
        <end position="290"/>
    </location>
</feature>
<dbReference type="InterPro" id="IPR036291">
    <property type="entry name" value="NAD(P)-bd_dom_sf"/>
</dbReference>
<dbReference type="Gene3D" id="3.90.25.10">
    <property type="entry name" value="UDP-galactose 4-epimerase, domain 1"/>
    <property type="match status" value="1"/>
</dbReference>
<dbReference type="Pfam" id="PF01370">
    <property type="entry name" value="Epimerase"/>
    <property type="match status" value="1"/>
</dbReference>
<dbReference type="Proteomes" id="UP001595557">
    <property type="component" value="Unassembled WGS sequence"/>
</dbReference>